<sequence length="215" mass="24645">MVKVTILELKEEAGSIVEKLSELGVSVKDLFRSLNSKGSFTFYLDKKDYQDLLPLLEKECVFQASIEDTKEVSPWGFFSTAMLDTFLVFHTSQWLVEGLKVKDFLNLYISNPTLLWSIESILKLAFAYAFYRGFVENLLTTPFGYLFKLKLRQDSQVGLFTTIYLLPFASLLLISSPFTLYLKLLGLFLFGFFVASLFQNFFKERYGLLLTAGNT</sequence>
<dbReference type="Proteomes" id="UP000189810">
    <property type="component" value="Chromosome I"/>
</dbReference>
<feature type="transmembrane region" description="Helical" evidence="1">
    <location>
        <begin position="157"/>
        <end position="174"/>
    </location>
</feature>
<protein>
    <submittedName>
        <fullName evidence="2">Uncharacterized protein</fullName>
    </submittedName>
</protein>
<keyword evidence="3" id="KW-1185">Reference proteome</keyword>
<dbReference type="RefSeq" id="WP_079653668.1">
    <property type="nucleotide sequence ID" value="NZ_LT670846.1"/>
</dbReference>
<proteinExistence type="predicted"/>
<name>A0A1M6R3E8_9AQUI</name>
<evidence type="ECO:0000256" key="1">
    <source>
        <dbReference type="SAM" id="Phobius"/>
    </source>
</evidence>
<keyword evidence="1" id="KW-0812">Transmembrane</keyword>
<dbReference type="STRING" id="381751.SAMN05444391_0499"/>
<keyword evidence="1" id="KW-1133">Transmembrane helix</keyword>
<evidence type="ECO:0000313" key="3">
    <source>
        <dbReference type="Proteomes" id="UP000189810"/>
    </source>
</evidence>
<feature type="transmembrane region" description="Helical" evidence="1">
    <location>
        <begin position="180"/>
        <end position="198"/>
    </location>
</feature>
<gene>
    <name evidence="2" type="ORF">SAMN05444391_0499</name>
</gene>
<dbReference type="AlphaFoldDB" id="A0A1M6R3E8"/>
<keyword evidence="1" id="KW-0472">Membrane</keyword>
<reference evidence="2 3" key="1">
    <citation type="submission" date="2016-11" db="EMBL/GenBank/DDBJ databases">
        <authorList>
            <person name="Jaros S."/>
            <person name="Januszkiewicz K."/>
            <person name="Wedrychowicz H."/>
        </authorList>
    </citation>
    <scope>NUCLEOTIDE SEQUENCE [LARGE SCALE GENOMIC DNA]</scope>
    <source>
        <strain evidence="2 3">DSM 19557</strain>
    </source>
</reference>
<dbReference type="EMBL" id="LT670846">
    <property type="protein sequence ID" value="SHK26946.1"/>
    <property type="molecule type" value="Genomic_DNA"/>
</dbReference>
<evidence type="ECO:0000313" key="2">
    <source>
        <dbReference type="EMBL" id="SHK26946.1"/>
    </source>
</evidence>
<dbReference type="OrthoDB" id="10008263at2"/>
<accession>A0A1M6R3E8</accession>
<organism evidence="2 3">
    <name type="scientific">Thermocrinis minervae</name>
    <dbReference type="NCBI Taxonomy" id="381751"/>
    <lineage>
        <taxon>Bacteria</taxon>
        <taxon>Pseudomonadati</taxon>
        <taxon>Aquificota</taxon>
        <taxon>Aquificia</taxon>
        <taxon>Aquificales</taxon>
        <taxon>Aquificaceae</taxon>
        <taxon>Thermocrinis</taxon>
    </lineage>
</organism>